<dbReference type="Pfam" id="PF13508">
    <property type="entry name" value="Acetyltransf_7"/>
    <property type="match status" value="1"/>
</dbReference>
<feature type="domain" description="N-acetyltransferase" evidence="4">
    <location>
        <begin position="166"/>
        <end position="315"/>
    </location>
</feature>
<name>A0ABS8YBW6_9BACL</name>
<keyword evidence="6" id="KW-0012">Acyltransferase</keyword>
<evidence type="ECO:0000313" key="7">
    <source>
        <dbReference type="Proteomes" id="UP001199916"/>
    </source>
</evidence>
<keyword evidence="2 3" id="KW-0378">Hydrolase</keyword>
<dbReference type="InterPro" id="IPR020084">
    <property type="entry name" value="NUDIX_hydrolase_CS"/>
</dbReference>
<keyword evidence="7" id="KW-1185">Reference proteome</keyword>
<evidence type="ECO:0000259" key="4">
    <source>
        <dbReference type="PROSITE" id="PS51186"/>
    </source>
</evidence>
<dbReference type="InterPro" id="IPR015797">
    <property type="entry name" value="NUDIX_hydrolase-like_dom_sf"/>
</dbReference>
<dbReference type="PANTHER" id="PTHR43736:SF1">
    <property type="entry name" value="DIHYDRONEOPTERIN TRIPHOSPHATE DIPHOSPHATASE"/>
    <property type="match status" value="1"/>
</dbReference>
<dbReference type="InterPro" id="IPR000182">
    <property type="entry name" value="GNAT_dom"/>
</dbReference>
<dbReference type="InterPro" id="IPR016181">
    <property type="entry name" value="Acyl_CoA_acyltransferase"/>
</dbReference>
<feature type="domain" description="Nudix hydrolase" evidence="5">
    <location>
        <begin position="14"/>
        <end position="153"/>
    </location>
</feature>
<dbReference type="Gene3D" id="3.40.630.30">
    <property type="match status" value="1"/>
</dbReference>
<dbReference type="SUPFAM" id="SSF55729">
    <property type="entry name" value="Acyl-CoA N-acyltransferases (Nat)"/>
    <property type="match status" value="1"/>
</dbReference>
<evidence type="ECO:0000256" key="1">
    <source>
        <dbReference type="ARBA" id="ARBA00005582"/>
    </source>
</evidence>
<dbReference type="PANTHER" id="PTHR43736">
    <property type="entry name" value="ADP-RIBOSE PYROPHOSPHATASE"/>
    <property type="match status" value="1"/>
</dbReference>
<dbReference type="RefSeq" id="WP_233695650.1">
    <property type="nucleotide sequence ID" value="NZ_JAJNBZ010000002.1"/>
</dbReference>
<dbReference type="Pfam" id="PF00293">
    <property type="entry name" value="NUDIX"/>
    <property type="match status" value="1"/>
</dbReference>
<dbReference type="CDD" id="cd04301">
    <property type="entry name" value="NAT_SF"/>
    <property type="match status" value="1"/>
</dbReference>
<evidence type="ECO:0000259" key="5">
    <source>
        <dbReference type="PROSITE" id="PS51462"/>
    </source>
</evidence>
<dbReference type="InterPro" id="IPR000086">
    <property type="entry name" value="NUDIX_hydrolase_dom"/>
</dbReference>
<dbReference type="Gene3D" id="3.90.79.10">
    <property type="entry name" value="Nucleoside Triphosphate Pyrophosphohydrolase"/>
    <property type="match status" value="1"/>
</dbReference>
<evidence type="ECO:0000313" key="6">
    <source>
        <dbReference type="EMBL" id="MCE5168364.1"/>
    </source>
</evidence>
<organism evidence="6 7">
    <name type="scientific">Paenibacillus profundus</name>
    <dbReference type="NCBI Taxonomy" id="1173085"/>
    <lineage>
        <taxon>Bacteria</taxon>
        <taxon>Bacillati</taxon>
        <taxon>Bacillota</taxon>
        <taxon>Bacilli</taxon>
        <taxon>Bacillales</taxon>
        <taxon>Paenibacillaceae</taxon>
        <taxon>Paenibacillus</taxon>
    </lineage>
</organism>
<dbReference type="InterPro" id="IPR020476">
    <property type="entry name" value="Nudix_hydrolase"/>
</dbReference>
<dbReference type="PROSITE" id="PS00893">
    <property type="entry name" value="NUDIX_BOX"/>
    <property type="match status" value="1"/>
</dbReference>
<dbReference type="PROSITE" id="PS51462">
    <property type="entry name" value="NUDIX"/>
    <property type="match status" value="1"/>
</dbReference>
<comment type="similarity">
    <text evidence="1 3">Belongs to the Nudix hydrolase family.</text>
</comment>
<proteinExistence type="inferred from homology"/>
<evidence type="ECO:0000256" key="3">
    <source>
        <dbReference type="RuleBase" id="RU003476"/>
    </source>
</evidence>
<dbReference type="CDD" id="cd04688">
    <property type="entry name" value="NUDIX_Hydrolase"/>
    <property type="match status" value="1"/>
</dbReference>
<dbReference type="PRINTS" id="PR00502">
    <property type="entry name" value="NUDIXFAMILY"/>
</dbReference>
<keyword evidence="6" id="KW-0808">Transferase</keyword>
<dbReference type="EC" id="2.3.1.-" evidence="6"/>
<gene>
    <name evidence="6" type="ORF">LQV63_03425</name>
</gene>
<protein>
    <submittedName>
        <fullName evidence="6">GNAT family N-acetyltransferase</fullName>
        <ecNumber evidence="6">2.3.1.-</ecNumber>
    </submittedName>
</protein>
<evidence type="ECO:0000256" key="2">
    <source>
        <dbReference type="ARBA" id="ARBA00022801"/>
    </source>
</evidence>
<accession>A0ABS8YBW6</accession>
<sequence length="315" mass="36644">MSKQDILFKTEKHVFSYRVAGLLMQNDKILLQRPNNDTGYAFPGGHVSFGETHEETLIREFKEEMGVNIKVGSLKWVGELFFPWGNKDCQQICLFYLISLADETEIPLSGSFWGTEQLENQTFKLEFSWMPLSDILKTELYPIESKQLLTKYSDTVEHFISIEQDFTIQMATNDDLELWMKLVKFIRTNFPGLETEEQLQGYQKTVEKNIGRRTAICAKQNDIVVGILLFSYNQNCLSCMAVHPAYRKRGIASAMINKMLSLLPDDKDIWVSTFRENDEKGIAPRALYKKFGFVLNELFFDENNYPHQKFILHRK</sequence>
<dbReference type="PROSITE" id="PS51186">
    <property type="entry name" value="GNAT"/>
    <property type="match status" value="1"/>
</dbReference>
<dbReference type="EMBL" id="JAJNBZ010000002">
    <property type="protein sequence ID" value="MCE5168364.1"/>
    <property type="molecule type" value="Genomic_DNA"/>
</dbReference>
<comment type="caution">
    <text evidence="6">The sequence shown here is derived from an EMBL/GenBank/DDBJ whole genome shotgun (WGS) entry which is preliminary data.</text>
</comment>
<reference evidence="6 7" key="1">
    <citation type="submission" date="2021-11" db="EMBL/GenBank/DDBJ databases">
        <title>Draft genome sequence of Paenibacillus profundus YoMME, a new Gram-positive bacteria with exoelectrogenic properties.</title>
        <authorList>
            <person name="Hubenova Y."/>
            <person name="Hubenova E."/>
            <person name="Manasiev Y."/>
            <person name="Peykov S."/>
            <person name="Mitov M."/>
        </authorList>
    </citation>
    <scope>NUCLEOTIDE SEQUENCE [LARGE SCALE GENOMIC DNA]</scope>
    <source>
        <strain evidence="6 7">YoMME</strain>
    </source>
</reference>
<dbReference type="GO" id="GO:0016746">
    <property type="term" value="F:acyltransferase activity"/>
    <property type="evidence" value="ECO:0007669"/>
    <property type="project" value="UniProtKB-KW"/>
</dbReference>
<dbReference type="SUPFAM" id="SSF55811">
    <property type="entry name" value="Nudix"/>
    <property type="match status" value="1"/>
</dbReference>
<dbReference type="Proteomes" id="UP001199916">
    <property type="component" value="Unassembled WGS sequence"/>
</dbReference>